<name>A0ABD0LDC4_9CAEN</name>
<evidence type="ECO:0000313" key="3">
    <source>
        <dbReference type="Proteomes" id="UP001519460"/>
    </source>
</evidence>
<dbReference type="AlphaFoldDB" id="A0ABD0LDC4"/>
<sequence length="179" mass="20710">ILTWRIPVSSGTCLCLCGVVFTATLLIDIVHATSRDAVIQALTERFTRTSGEEFYELWHSDCHRRCRSQLIGHVTLACQFDPYRLTKRSFSKRDVNNTVAHILKDTEGSHPSPFITKTAASSFLKHVSRTTVQQRQHRIKKRGIMNECCYSKSCSWEEYAEFCHTYNRRPSTRDTRCYP</sequence>
<dbReference type="Proteomes" id="UP001519460">
    <property type="component" value="Unassembled WGS sequence"/>
</dbReference>
<organism evidence="2 3">
    <name type="scientific">Batillaria attramentaria</name>
    <dbReference type="NCBI Taxonomy" id="370345"/>
    <lineage>
        <taxon>Eukaryota</taxon>
        <taxon>Metazoa</taxon>
        <taxon>Spiralia</taxon>
        <taxon>Lophotrochozoa</taxon>
        <taxon>Mollusca</taxon>
        <taxon>Gastropoda</taxon>
        <taxon>Caenogastropoda</taxon>
        <taxon>Sorbeoconcha</taxon>
        <taxon>Cerithioidea</taxon>
        <taxon>Batillariidae</taxon>
        <taxon>Batillaria</taxon>
    </lineage>
</organism>
<dbReference type="InterPro" id="IPR036438">
    <property type="entry name" value="Insulin-like_sf"/>
</dbReference>
<accession>A0ABD0LDC4</accession>
<comment type="caution">
    <text evidence="2">The sequence shown here is derived from an EMBL/GenBank/DDBJ whole genome shotgun (WGS) entry which is preliminary data.</text>
</comment>
<reference evidence="2 3" key="1">
    <citation type="journal article" date="2023" name="Sci. Data">
        <title>Genome assembly of the Korean intertidal mud-creeper Batillaria attramentaria.</title>
        <authorList>
            <person name="Patra A.K."/>
            <person name="Ho P.T."/>
            <person name="Jun S."/>
            <person name="Lee S.J."/>
            <person name="Kim Y."/>
            <person name="Won Y.J."/>
        </authorList>
    </citation>
    <scope>NUCLEOTIDE SEQUENCE [LARGE SCALE GENOMIC DNA]</scope>
    <source>
        <strain evidence="2">Wonlab-2016</strain>
    </source>
</reference>
<dbReference type="SUPFAM" id="SSF56994">
    <property type="entry name" value="Insulin-like"/>
    <property type="match status" value="1"/>
</dbReference>
<feature type="non-terminal residue" evidence="2">
    <location>
        <position position="1"/>
    </location>
</feature>
<keyword evidence="1" id="KW-0812">Transmembrane</keyword>
<keyword evidence="1" id="KW-1133">Transmembrane helix</keyword>
<dbReference type="Gene3D" id="1.10.100.10">
    <property type="entry name" value="Insulin-like"/>
    <property type="match status" value="1"/>
</dbReference>
<evidence type="ECO:0008006" key="4">
    <source>
        <dbReference type="Google" id="ProtNLM"/>
    </source>
</evidence>
<evidence type="ECO:0000313" key="2">
    <source>
        <dbReference type="EMBL" id="KAK7497408.1"/>
    </source>
</evidence>
<gene>
    <name evidence="2" type="ORF">BaRGS_00011452</name>
</gene>
<evidence type="ECO:0000256" key="1">
    <source>
        <dbReference type="SAM" id="Phobius"/>
    </source>
</evidence>
<proteinExistence type="predicted"/>
<keyword evidence="1" id="KW-0472">Membrane</keyword>
<protein>
    <recommendedName>
        <fullName evidence="4">Insulin-like domain-containing protein</fullName>
    </recommendedName>
</protein>
<keyword evidence="3" id="KW-1185">Reference proteome</keyword>
<dbReference type="EMBL" id="JACVVK020000059">
    <property type="protein sequence ID" value="KAK7497408.1"/>
    <property type="molecule type" value="Genomic_DNA"/>
</dbReference>
<feature type="transmembrane region" description="Helical" evidence="1">
    <location>
        <begin position="6"/>
        <end position="27"/>
    </location>
</feature>